<comment type="subcellular location">
    <subcellularLocation>
        <location evidence="1">Membrane</location>
        <topology evidence="1">Multi-pass membrane protein</topology>
    </subcellularLocation>
</comment>
<dbReference type="InterPro" id="IPR051611">
    <property type="entry name" value="ECF_transporter_component"/>
</dbReference>
<reference evidence="7" key="1">
    <citation type="journal article" date="2023" name="Antibiotics">
        <title>Prevalence and Molecular Characterization of Methicillin-Resistant Staphylococci (MRS) and Mammaliicocci (MRM) in Dromedary Camels from Algeria: First Detection of SCCmec-mecC Hybrid in Methicillin-Resistant Mammaliicoccus lentus.</title>
        <authorList>
            <person name="Belhout C."/>
            <person name="Boyen F."/>
            <person name="Vereecke N."/>
            <person name="Theuns S."/>
            <person name="Taibi N."/>
            <person name="Stegger M."/>
            <person name="de la Fe-Rodriguez P.Y."/>
            <person name="Bouayad L."/>
            <person name="Elgroud R."/>
            <person name="Butaye P."/>
        </authorList>
    </citation>
    <scope>NUCLEOTIDE SEQUENCE</scope>
    <source>
        <strain evidence="7">7048</strain>
    </source>
</reference>
<protein>
    <submittedName>
        <fullName evidence="7">Energy-coupling factor transporter transmembrane component T</fullName>
    </submittedName>
</protein>
<keyword evidence="4 6" id="KW-1133">Transmembrane helix</keyword>
<feature type="transmembrane region" description="Helical" evidence="6">
    <location>
        <begin position="36"/>
        <end position="52"/>
    </location>
</feature>
<evidence type="ECO:0000256" key="6">
    <source>
        <dbReference type="SAM" id="Phobius"/>
    </source>
</evidence>
<dbReference type="Pfam" id="PF02361">
    <property type="entry name" value="CbiQ"/>
    <property type="match status" value="1"/>
</dbReference>
<gene>
    <name evidence="7" type="ORF">PYH69_14870</name>
</gene>
<sequence length="235" mass="26893">MNKKQVFFTVDPRTNLFLMIIISFIAITGNITGNSIYARLVILLIPSLLVVANKEIVKGTVFCLIIFLGWYAEAFLIRGESQLYDILIFVPAGIVTRFMPTVVMGYYFLNTTQVEELIEGLERLKCSRKITIPIAVMFCFLPTIKEESSYIDDAMRMRNISLRNTLDRPITYIEYRMVPVLNSVIKIADELTIASVTKGLNITRPKTAIIQLRLKWYDVSILVLAVVLTIFYYLL</sequence>
<evidence type="ECO:0000256" key="1">
    <source>
        <dbReference type="ARBA" id="ARBA00004141"/>
    </source>
</evidence>
<dbReference type="AlphaFoldDB" id="A0AAX3W5B1"/>
<feature type="transmembrane region" description="Helical" evidence="6">
    <location>
        <begin position="83"/>
        <end position="109"/>
    </location>
</feature>
<evidence type="ECO:0000313" key="7">
    <source>
        <dbReference type="EMBL" id="WHI59954.1"/>
    </source>
</evidence>
<accession>A0AAX3W5B1</accession>
<feature type="transmembrane region" description="Helical" evidence="6">
    <location>
        <begin position="59"/>
        <end position="77"/>
    </location>
</feature>
<feature type="transmembrane region" description="Helical" evidence="6">
    <location>
        <begin position="216"/>
        <end position="234"/>
    </location>
</feature>
<organism evidence="7 8">
    <name type="scientific">Mammaliicoccus lentus</name>
    <name type="common">Staphylococcus lentus</name>
    <dbReference type="NCBI Taxonomy" id="42858"/>
    <lineage>
        <taxon>Bacteria</taxon>
        <taxon>Bacillati</taxon>
        <taxon>Bacillota</taxon>
        <taxon>Bacilli</taxon>
        <taxon>Bacillales</taxon>
        <taxon>Staphylococcaceae</taxon>
        <taxon>Mammaliicoccus</taxon>
    </lineage>
</organism>
<dbReference type="CDD" id="cd16914">
    <property type="entry name" value="EcfT"/>
    <property type="match status" value="1"/>
</dbReference>
<dbReference type="GO" id="GO:0005886">
    <property type="term" value="C:plasma membrane"/>
    <property type="evidence" value="ECO:0007669"/>
    <property type="project" value="UniProtKB-ARBA"/>
</dbReference>
<feature type="transmembrane region" description="Helical" evidence="6">
    <location>
        <begin position="12"/>
        <end position="30"/>
    </location>
</feature>
<evidence type="ECO:0000256" key="4">
    <source>
        <dbReference type="ARBA" id="ARBA00022989"/>
    </source>
</evidence>
<keyword evidence="2" id="KW-1003">Cell membrane</keyword>
<evidence type="ECO:0000256" key="5">
    <source>
        <dbReference type="ARBA" id="ARBA00023136"/>
    </source>
</evidence>
<name>A0AAX3W5B1_MAMLE</name>
<evidence type="ECO:0000313" key="8">
    <source>
        <dbReference type="Proteomes" id="UP001223261"/>
    </source>
</evidence>
<dbReference type="InterPro" id="IPR003339">
    <property type="entry name" value="ABC/ECF_trnsptr_transmembrane"/>
</dbReference>
<dbReference type="Proteomes" id="UP001223261">
    <property type="component" value="Chromosome"/>
</dbReference>
<evidence type="ECO:0000256" key="2">
    <source>
        <dbReference type="ARBA" id="ARBA00022475"/>
    </source>
</evidence>
<keyword evidence="3 6" id="KW-0812">Transmembrane</keyword>
<keyword evidence="5 6" id="KW-0472">Membrane</keyword>
<proteinExistence type="predicted"/>
<dbReference type="EMBL" id="CP118848">
    <property type="protein sequence ID" value="WHI59954.1"/>
    <property type="molecule type" value="Genomic_DNA"/>
</dbReference>
<dbReference type="PANTHER" id="PTHR34857:SF2">
    <property type="entry name" value="SLL0384 PROTEIN"/>
    <property type="match status" value="1"/>
</dbReference>
<dbReference type="PANTHER" id="PTHR34857">
    <property type="entry name" value="SLL0384 PROTEIN"/>
    <property type="match status" value="1"/>
</dbReference>
<evidence type="ECO:0000256" key="3">
    <source>
        <dbReference type="ARBA" id="ARBA00022692"/>
    </source>
</evidence>
<dbReference type="RefSeq" id="WP_282862196.1">
    <property type="nucleotide sequence ID" value="NZ_CP118848.1"/>
</dbReference>